<protein>
    <recommendedName>
        <fullName evidence="3">PIN domain-containing protein</fullName>
    </recommendedName>
</protein>
<accession>A0ABV2YCN8</accession>
<comment type="caution">
    <text evidence="1">The sequence shown here is derived from an EMBL/GenBank/DDBJ whole genome shotgun (WGS) entry which is preliminary data.</text>
</comment>
<proteinExistence type="predicted"/>
<evidence type="ECO:0000313" key="1">
    <source>
        <dbReference type="EMBL" id="MEU3553466.1"/>
    </source>
</evidence>
<keyword evidence="2" id="KW-1185">Reference proteome</keyword>
<dbReference type="Gene3D" id="3.40.50.1010">
    <property type="entry name" value="5'-nuclease"/>
    <property type="match status" value="1"/>
</dbReference>
<evidence type="ECO:0000313" key="2">
    <source>
        <dbReference type="Proteomes" id="UP001550850"/>
    </source>
</evidence>
<evidence type="ECO:0008006" key="3">
    <source>
        <dbReference type="Google" id="ProtNLM"/>
    </source>
</evidence>
<reference evidence="1 2" key="1">
    <citation type="submission" date="2024-06" db="EMBL/GenBank/DDBJ databases">
        <title>The Natural Products Discovery Center: Release of the First 8490 Sequenced Strains for Exploring Actinobacteria Biosynthetic Diversity.</title>
        <authorList>
            <person name="Kalkreuter E."/>
            <person name="Kautsar S.A."/>
            <person name="Yang D."/>
            <person name="Bader C.D."/>
            <person name="Teijaro C.N."/>
            <person name="Fluegel L."/>
            <person name="Davis C.M."/>
            <person name="Simpson J.R."/>
            <person name="Lauterbach L."/>
            <person name="Steele A.D."/>
            <person name="Gui C."/>
            <person name="Meng S."/>
            <person name="Li G."/>
            <person name="Viehrig K."/>
            <person name="Ye F."/>
            <person name="Su P."/>
            <person name="Kiefer A.F."/>
            <person name="Nichols A."/>
            <person name="Cepeda A.J."/>
            <person name="Yan W."/>
            <person name="Fan B."/>
            <person name="Jiang Y."/>
            <person name="Adhikari A."/>
            <person name="Zheng C.-J."/>
            <person name="Schuster L."/>
            <person name="Cowan T.M."/>
            <person name="Smanski M.J."/>
            <person name="Chevrette M.G."/>
            <person name="De Carvalho L.P.S."/>
            <person name="Shen B."/>
        </authorList>
    </citation>
    <scope>NUCLEOTIDE SEQUENCE [LARGE SCALE GENOMIC DNA]</scope>
    <source>
        <strain evidence="1 2">NPDC038104</strain>
    </source>
</reference>
<organism evidence="1 2">
    <name type="scientific">Streptomyces fragilis</name>
    <dbReference type="NCBI Taxonomy" id="67301"/>
    <lineage>
        <taxon>Bacteria</taxon>
        <taxon>Bacillati</taxon>
        <taxon>Actinomycetota</taxon>
        <taxon>Actinomycetes</taxon>
        <taxon>Kitasatosporales</taxon>
        <taxon>Streptomycetaceae</taxon>
        <taxon>Streptomyces</taxon>
    </lineage>
</organism>
<dbReference type="Proteomes" id="UP001550850">
    <property type="component" value="Unassembled WGS sequence"/>
</dbReference>
<dbReference type="RefSeq" id="WP_108951706.1">
    <property type="nucleotide sequence ID" value="NZ_BEVZ01000001.1"/>
</dbReference>
<sequence length="148" mass="16464">MSRVRRPAPRRPPQRLFVFDREALSKAVHGNREVTALIKAAPQLDIPVITPALTTLEAWDPREGAQQSLWNWTLSRIRVVHTDDEVIATARKMLKTAGVHGHKYAVDAVLAAIAARETASGIQVTVFTSDTDDMTRLLADHPVRIEKV</sequence>
<gene>
    <name evidence="1" type="ORF">AB0E65_04395</name>
</gene>
<name>A0ABV2YCN8_9ACTN</name>
<dbReference type="EMBL" id="JBEZUR010000004">
    <property type="protein sequence ID" value="MEU3553466.1"/>
    <property type="molecule type" value="Genomic_DNA"/>
</dbReference>